<organism evidence="2 3">
    <name type="scientific">Denitratimonas tolerans</name>
    <dbReference type="NCBI Taxonomy" id="1338420"/>
    <lineage>
        <taxon>Bacteria</taxon>
        <taxon>Pseudomonadati</taxon>
        <taxon>Pseudomonadota</taxon>
        <taxon>Gammaproteobacteria</taxon>
        <taxon>Lysobacterales</taxon>
        <taxon>Lysobacteraceae</taxon>
        <taxon>Denitratimonas</taxon>
    </lineage>
</organism>
<reference evidence="2 3" key="1">
    <citation type="journal article" date="2016" name="Antonie Van Leeuwenhoek">
        <title>Denitratimonas tolerans gen. nov., sp. nov., a denitrifying bacterium isolated from a bioreactor for tannery wastewater treatment.</title>
        <authorList>
            <person name="Han S.I."/>
            <person name="Kim J.O."/>
            <person name="Lee Y.R."/>
            <person name="Ekpeghere K.I."/>
            <person name="Koh S.C."/>
            <person name="Whang K.S."/>
        </authorList>
    </citation>
    <scope>NUCLEOTIDE SEQUENCE [LARGE SCALE GENOMIC DNA]</scope>
    <source>
        <strain evidence="2 3">KACC 17565</strain>
    </source>
</reference>
<protein>
    <submittedName>
        <fullName evidence="2">Integrase domain-containing protein</fullName>
    </submittedName>
</protein>
<dbReference type="InterPro" id="IPR024456">
    <property type="entry name" value="Integrase_catalytic_putative"/>
</dbReference>
<feature type="domain" description="Integrase catalytic" evidence="1">
    <location>
        <begin position="26"/>
        <end position="91"/>
    </location>
</feature>
<gene>
    <name evidence="2" type="ORF">WB794_10340</name>
</gene>
<evidence type="ECO:0000313" key="3">
    <source>
        <dbReference type="Proteomes" id="UP001364472"/>
    </source>
</evidence>
<dbReference type="Pfam" id="PF12835">
    <property type="entry name" value="Integrase_1"/>
    <property type="match status" value="1"/>
</dbReference>
<feature type="non-terminal residue" evidence="2">
    <location>
        <position position="1"/>
    </location>
</feature>
<comment type="caution">
    <text evidence="2">The sequence shown here is derived from an EMBL/GenBank/DDBJ whole genome shotgun (WGS) entry which is preliminary data.</text>
</comment>
<dbReference type="AlphaFoldDB" id="A0AAW9R9M0"/>
<keyword evidence="3" id="KW-1185">Reference proteome</keyword>
<dbReference type="Proteomes" id="UP001364472">
    <property type="component" value="Unassembled WGS sequence"/>
</dbReference>
<evidence type="ECO:0000259" key="1">
    <source>
        <dbReference type="Pfam" id="PF12835"/>
    </source>
</evidence>
<name>A0AAW9R9M0_9GAMM</name>
<proteinExistence type="predicted"/>
<accession>A0AAW9R9M0</accession>
<sequence>RLLLAWHTYSLAVAWYASHTKFLTGSGGKVRTTHLPNPALALATVREALQVPGTQGRLAQGKRLKQAEAWYRNAMHRLGVQGHSLRYAFARERVEAYLDAGIPMAEALARTSMDLGHGDGRGRWVKMIYLR</sequence>
<dbReference type="RefSeq" id="WP_337335774.1">
    <property type="nucleotide sequence ID" value="NZ_JBBDHC010000014.1"/>
</dbReference>
<evidence type="ECO:0000313" key="2">
    <source>
        <dbReference type="EMBL" id="MEJ1250069.1"/>
    </source>
</evidence>
<dbReference type="EMBL" id="JBBDHC010000014">
    <property type="protein sequence ID" value="MEJ1250069.1"/>
    <property type="molecule type" value="Genomic_DNA"/>
</dbReference>